<evidence type="ECO:0000256" key="2">
    <source>
        <dbReference type="HAMAP-Rule" id="MF_01820"/>
    </source>
</evidence>
<comment type="cofactor">
    <cofactor evidence="2">
        <name>Zn(2+)</name>
        <dbReference type="ChEBI" id="CHEBI:29105"/>
    </cofactor>
    <text evidence="2">Binds 1 zinc ion per subunit.</text>
</comment>
<evidence type="ECO:0000256" key="1">
    <source>
        <dbReference type="ARBA" id="ARBA00022517"/>
    </source>
</evidence>
<feature type="binding site" evidence="2">
    <location>
        <begin position="206"/>
        <end position="209"/>
    </location>
    <ligand>
        <name>GTP</name>
        <dbReference type="ChEBI" id="CHEBI:37565"/>
    </ligand>
</feature>
<keyword evidence="2" id="KW-0699">rRNA-binding</keyword>
<keyword evidence="6" id="KW-1185">Reference proteome</keyword>
<gene>
    <name evidence="2 5" type="primary">rsgA</name>
    <name evidence="5" type="ORF">Pcatena_12670</name>
</gene>
<keyword evidence="1 2" id="KW-0690">Ribosome biogenesis</keyword>
<dbReference type="CDD" id="cd01854">
    <property type="entry name" value="YjeQ_EngC"/>
    <property type="match status" value="1"/>
</dbReference>
<dbReference type="Pfam" id="PF03193">
    <property type="entry name" value="RsgA_GTPase"/>
    <property type="match status" value="1"/>
</dbReference>
<dbReference type="NCBIfam" id="TIGR00157">
    <property type="entry name" value="ribosome small subunit-dependent GTPase A"/>
    <property type="match status" value="1"/>
</dbReference>
<feature type="region of interest" description="Disordered" evidence="3">
    <location>
        <begin position="1"/>
        <end position="31"/>
    </location>
</feature>
<feature type="binding site" evidence="2">
    <location>
        <position position="356"/>
    </location>
    <ligand>
        <name>Zn(2+)</name>
        <dbReference type="ChEBI" id="CHEBI:29105"/>
    </ligand>
</feature>
<dbReference type="GO" id="GO:0005525">
    <property type="term" value="F:GTP binding"/>
    <property type="evidence" value="ECO:0007669"/>
    <property type="project" value="UniProtKB-UniRule"/>
</dbReference>
<dbReference type="GO" id="GO:0042274">
    <property type="term" value="P:ribosomal small subunit biogenesis"/>
    <property type="evidence" value="ECO:0007669"/>
    <property type="project" value="UniProtKB-UniRule"/>
</dbReference>
<accession>A0A3G9KAB1</accession>
<name>A0A3G9KAB1_9ACTN</name>
<dbReference type="InterPro" id="IPR004881">
    <property type="entry name" value="Ribosome_biogen_GTPase_RsgA"/>
</dbReference>
<dbReference type="KEGG" id="pcat:Pcatena_12670"/>
<feature type="binding site" evidence="2">
    <location>
        <position position="348"/>
    </location>
    <ligand>
        <name>Zn(2+)</name>
        <dbReference type="ChEBI" id="CHEBI:29105"/>
    </ligand>
</feature>
<keyword evidence="2" id="KW-0479">Metal-binding</keyword>
<keyword evidence="2" id="KW-0342">GTP-binding</keyword>
<dbReference type="HAMAP" id="MF_01820">
    <property type="entry name" value="GTPase_RsgA"/>
    <property type="match status" value="1"/>
</dbReference>
<feature type="binding site" evidence="2">
    <location>
        <position position="343"/>
    </location>
    <ligand>
        <name>Zn(2+)</name>
        <dbReference type="ChEBI" id="CHEBI:29105"/>
    </ligand>
</feature>
<protein>
    <recommendedName>
        <fullName evidence="2">Small ribosomal subunit biogenesis GTPase RsgA</fullName>
        <ecNumber evidence="2">3.6.1.-</ecNumber>
    </recommendedName>
</protein>
<proteinExistence type="inferred from homology"/>
<dbReference type="RefSeq" id="WP_232619841.1">
    <property type="nucleotide sequence ID" value="NZ_AP019367.1"/>
</dbReference>
<sequence length="395" mass="41748">MGKRSHKARSGSTTRRRSHGGGASRPSAEDVLRGLPVVGELENVPSFADMAPTQLRREQLEEARERIADRLGREAADAVELGCVVRLDRGFPLVACEGRTLRAEHAPEFAKGDSAEAGIMPTVGDWVAVAVPPEHDMGVIHEVLPRRNAFARWRGGRRGEFQTLAANLDGVIVVAALGAEELPLARIARSVVLARDCGVRPSVVLTKADRKQTAEALEADALRVHRLVGEQGDVVVTSSVAGEGLDGVCALVPAGSVAMILGESGAGKSTLLNALLGADALATGAVRERDDMGRHTTVARMMVKLPGAGVICDAPGLRSLPLVGHERGLAKAFPEISELAATCRFRDCTHGNEPGCAVREAREAGELDEVRVESYLALANEMRASASTLDPDVVL</sequence>
<evidence type="ECO:0000313" key="5">
    <source>
        <dbReference type="EMBL" id="BBH50680.1"/>
    </source>
</evidence>
<feature type="compositionally biased region" description="Basic residues" evidence="3">
    <location>
        <begin position="1"/>
        <end position="19"/>
    </location>
</feature>
<comment type="subcellular location">
    <subcellularLocation>
        <location evidence="2">Cytoplasm</location>
    </subcellularLocation>
</comment>
<dbReference type="PROSITE" id="PS50936">
    <property type="entry name" value="ENGC_GTPASE"/>
    <property type="match status" value="1"/>
</dbReference>
<comment type="subunit">
    <text evidence="2">Monomer. Associates with 30S ribosomal subunit, binds 16S rRNA.</text>
</comment>
<keyword evidence="2" id="KW-0378">Hydrolase</keyword>
<dbReference type="InterPro" id="IPR027417">
    <property type="entry name" value="P-loop_NTPase"/>
</dbReference>
<dbReference type="PANTHER" id="PTHR32120">
    <property type="entry name" value="SMALL RIBOSOMAL SUBUNIT BIOGENESIS GTPASE RSGA"/>
    <property type="match status" value="1"/>
</dbReference>
<reference evidence="6" key="1">
    <citation type="submission" date="2018-11" db="EMBL/GenBank/DDBJ databases">
        <title>Comparative genomics of Parolsenella catena and Libanicoccus massiliensis: Reclassification of Libanicoccus massiliensis as Parolsenella massiliensis comb. nov.</title>
        <authorList>
            <person name="Sakamoto M."/>
            <person name="Ikeyama N."/>
            <person name="Murakami T."/>
            <person name="Mori H."/>
            <person name="Yuki M."/>
            <person name="Ohkuma M."/>
        </authorList>
    </citation>
    <scope>NUCLEOTIDE SEQUENCE [LARGE SCALE GENOMIC DNA]</scope>
    <source>
        <strain evidence="6">JCM 31932</strain>
    </source>
</reference>
<dbReference type="GO" id="GO:0046872">
    <property type="term" value="F:metal ion binding"/>
    <property type="evidence" value="ECO:0007669"/>
    <property type="project" value="UniProtKB-KW"/>
</dbReference>
<dbReference type="EC" id="3.6.1.-" evidence="2"/>
<dbReference type="Gene3D" id="3.40.50.300">
    <property type="entry name" value="P-loop containing nucleotide triphosphate hydrolases"/>
    <property type="match status" value="1"/>
</dbReference>
<dbReference type="GO" id="GO:0005737">
    <property type="term" value="C:cytoplasm"/>
    <property type="evidence" value="ECO:0007669"/>
    <property type="project" value="UniProtKB-SubCell"/>
</dbReference>
<organism evidence="5 6">
    <name type="scientific">Parolsenella catena</name>
    <dbReference type="NCBI Taxonomy" id="2003188"/>
    <lineage>
        <taxon>Bacteria</taxon>
        <taxon>Bacillati</taxon>
        <taxon>Actinomycetota</taxon>
        <taxon>Coriobacteriia</taxon>
        <taxon>Coriobacteriales</taxon>
        <taxon>Atopobiaceae</taxon>
        <taxon>Parolsenella</taxon>
    </lineage>
</organism>
<comment type="similarity">
    <text evidence="2">Belongs to the TRAFAC class YlqF/YawG GTPase family. RsgA subfamily.</text>
</comment>
<keyword evidence="2" id="KW-0547">Nucleotide-binding</keyword>
<dbReference type="GO" id="GO:0003924">
    <property type="term" value="F:GTPase activity"/>
    <property type="evidence" value="ECO:0007669"/>
    <property type="project" value="UniProtKB-UniRule"/>
</dbReference>
<keyword evidence="2" id="KW-0963">Cytoplasm</keyword>
<dbReference type="EMBL" id="AP019367">
    <property type="protein sequence ID" value="BBH50680.1"/>
    <property type="molecule type" value="Genomic_DNA"/>
</dbReference>
<dbReference type="AlphaFoldDB" id="A0A3G9KAB1"/>
<dbReference type="Proteomes" id="UP000273154">
    <property type="component" value="Chromosome"/>
</dbReference>
<dbReference type="Gene3D" id="1.10.40.50">
    <property type="entry name" value="Probable gtpase engc, domain 3"/>
    <property type="match status" value="1"/>
</dbReference>
<evidence type="ECO:0000313" key="6">
    <source>
        <dbReference type="Proteomes" id="UP000273154"/>
    </source>
</evidence>
<comment type="function">
    <text evidence="2">One of several proteins that assist in the late maturation steps of the functional core of the 30S ribosomal subunit. Helps release RbfA from mature subunits. May play a role in the assembly of ribosomal proteins into the subunit. Circularly permuted GTPase that catalyzes slow GTP hydrolysis, GTPase activity is stimulated by the 30S ribosomal subunit.</text>
</comment>
<dbReference type="SUPFAM" id="SSF52540">
    <property type="entry name" value="P-loop containing nucleoside triphosphate hydrolases"/>
    <property type="match status" value="1"/>
</dbReference>
<evidence type="ECO:0000259" key="4">
    <source>
        <dbReference type="PROSITE" id="PS50936"/>
    </source>
</evidence>
<feature type="binding site" evidence="2">
    <location>
        <begin position="262"/>
        <end position="270"/>
    </location>
    <ligand>
        <name>GTP</name>
        <dbReference type="ChEBI" id="CHEBI:37565"/>
    </ligand>
</feature>
<evidence type="ECO:0000256" key="3">
    <source>
        <dbReference type="SAM" id="MobiDB-lite"/>
    </source>
</evidence>
<feature type="binding site" evidence="2">
    <location>
        <position position="350"/>
    </location>
    <ligand>
        <name>Zn(2+)</name>
        <dbReference type="ChEBI" id="CHEBI:29105"/>
    </ligand>
</feature>
<feature type="domain" description="EngC GTPase" evidence="4">
    <location>
        <begin position="166"/>
        <end position="318"/>
    </location>
</feature>
<dbReference type="InterPro" id="IPR010914">
    <property type="entry name" value="RsgA_GTPase_dom"/>
</dbReference>
<keyword evidence="2" id="KW-0862">Zinc</keyword>
<dbReference type="GeneID" id="88849403"/>
<keyword evidence="2" id="KW-0694">RNA-binding</keyword>
<dbReference type="GO" id="GO:0019843">
    <property type="term" value="F:rRNA binding"/>
    <property type="evidence" value="ECO:0007669"/>
    <property type="project" value="UniProtKB-KW"/>
</dbReference>
<dbReference type="PANTHER" id="PTHR32120:SF10">
    <property type="entry name" value="SMALL RIBOSOMAL SUBUNIT BIOGENESIS GTPASE RSGA"/>
    <property type="match status" value="1"/>
</dbReference>